<dbReference type="Gene3D" id="3.20.20.80">
    <property type="entry name" value="Glycosidases"/>
    <property type="match status" value="1"/>
</dbReference>
<dbReference type="Pfam" id="PF02156">
    <property type="entry name" value="Glyco_hydro_26"/>
    <property type="match status" value="1"/>
</dbReference>
<dbReference type="InterPro" id="IPR017853">
    <property type="entry name" value="GH"/>
</dbReference>
<organism evidence="7 8">
    <name type="scientific">Geodermatophilus maliterrae</name>
    <dbReference type="NCBI Taxonomy" id="3162531"/>
    <lineage>
        <taxon>Bacteria</taxon>
        <taxon>Bacillati</taxon>
        <taxon>Actinomycetota</taxon>
        <taxon>Actinomycetes</taxon>
        <taxon>Geodermatophilales</taxon>
        <taxon>Geodermatophilaceae</taxon>
        <taxon>Geodermatophilus</taxon>
    </lineage>
</organism>
<dbReference type="Proteomes" id="UP001560045">
    <property type="component" value="Unassembled WGS sequence"/>
</dbReference>
<keyword evidence="5" id="KW-1133">Transmembrane helix</keyword>
<feature type="active site" description="Nucleophile" evidence="4">
    <location>
        <position position="287"/>
    </location>
</feature>
<dbReference type="InterPro" id="IPR022790">
    <property type="entry name" value="GH26_dom"/>
</dbReference>
<evidence type="ECO:0000313" key="7">
    <source>
        <dbReference type="EMBL" id="MEX5719293.1"/>
    </source>
</evidence>
<comment type="similarity">
    <text evidence="1 4">Belongs to the glycosyl hydrolase 26 family.</text>
</comment>
<dbReference type="PANTHER" id="PTHR40079">
    <property type="entry name" value="MANNAN ENDO-1,4-BETA-MANNOSIDASE E-RELATED"/>
    <property type="match status" value="1"/>
</dbReference>
<name>A0ABV3XFD8_9ACTN</name>
<dbReference type="EMBL" id="JBFNXQ010000037">
    <property type="protein sequence ID" value="MEX5719293.1"/>
    <property type="molecule type" value="Genomic_DNA"/>
</dbReference>
<proteinExistence type="inferred from homology"/>
<evidence type="ECO:0000259" key="6">
    <source>
        <dbReference type="PROSITE" id="PS51764"/>
    </source>
</evidence>
<protein>
    <submittedName>
        <fullName evidence="7">Glycoside hydrolase family 26 protein</fullName>
    </submittedName>
</protein>
<comment type="caution">
    <text evidence="7">The sequence shown here is derived from an EMBL/GenBank/DDBJ whole genome shotgun (WGS) entry which is preliminary data.</text>
</comment>
<evidence type="ECO:0000256" key="4">
    <source>
        <dbReference type="PROSITE-ProRule" id="PRU01100"/>
    </source>
</evidence>
<keyword evidence="8" id="KW-1185">Reference proteome</keyword>
<dbReference type="InterPro" id="IPR000805">
    <property type="entry name" value="Glyco_hydro_26"/>
</dbReference>
<dbReference type="PANTHER" id="PTHR40079:SF4">
    <property type="entry name" value="GH26 DOMAIN-CONTAINING PROTEIN-RELATED"/>
    <property type="match status" value="1"/>
</dbReference>
<evidence type="ECO:0000313" key="8">
    <source>
        <dbReference type="Proteomes" id="UP001560045"/>
    </source>
</evidence>
<keyword evidence="5" id="KW-0472">Membrane</keyword>
<evidence type="ECO:0000256" key="3">
    <source>
        <dbReference type="ARBA" id="ARBA00023295"/>
    </source>
</evidence>
<evidence type="ECO:0000256" key="2">
    <source>
        <dbReference type="ARBA" id="ARBA00022801"/>
    </source>
</evidence>
<feature type="active site" description="Proton donor" evidence="4">
    <location>
        <position position="170"/>
    </location>
</feature>
<sequence length="354" mass="40435">MTPHPSGPWQVAHPGRRRRWVAVLAIVAVVTGLAVGAYVVLGDDPVRVEQTPDPRVSPPADWLSGAATEDVVTIDQMGEWRGRPMEIGGTWSDNNEAMVELWQLHDEEQFGSWDRPLDIAIGAIDDDQEGESWEEAAEGAYDDRWRESLTNLRELREDKSGTTYIRFAHEMNGDWFDWSVDADNHEAFVEAWKRFRALQQEVFPEAQLVFNVNRESVGTDMDWREFFPGAEYVDVMAVDYYNRYPYVETEQEWADTLDDTDEYGAPKGLQAHLDFARSVGLPLAVPEWSGSAEDGDSPAFIRGMYEFFSENAGTGAGEVLYEIHFNVDKDDLNWLLFGEYLRMPESARTYQELW</sequence>
<evidence type="ECO:0000256" key="5">
    <source>
        <dbReference type="SAM" id="Phobius"/>
    </source>
</evidence>
<keyword evidence="5" id="KW-0812">Transmembrane</keyword>
<gene>
    <name evidence="7" type="ORF">ABQ292_13060</name>
</gene>
<evidence type="ECO:0000256" key="1">
    <source>
        <dbReference type="ARBA" id="ARBA00007754"/>
    </source>
</evidence>
<feature type="domain" description="GH26" evidence="6">
    <location>
        <begin position="21"/>
        <end position="354"/>
    </location>
</feature>
<dbReference type="PROSITE" id="PS51764">
    <property type="entry name" value="GH26"/>
    <property type="match status" value="1"/>
</dbReference>
<dbReference type="GO" id="GO:0016787">
    <property type="term" value="F:hydrolase activity"/>
    <property type="evidence" value="ECO:0007669"/>
    <property type="project" value="UniProtKB-KW"/>
</dbReference>
<reference evidence="7 8" key="1">
    <citation type="submission" date="2024-06" db="EMBL/GenBank/DDBJ databases">
        <title>Draft genome sequence of Geodermatophilus badlandi, a novel member of the Geodermatophilaceae isolated from badland sedimentary rocks in the Red desert, Wyoming, USA.</title>
        <authorList>
            <person name="Ben Tekaya S."/>
            <person name="Nouioui I."/>
            <person name="Flores G.M."/>
            <person name="Shaal M.N."/>
            <person name="Bredoire F."/>
            <person name="Basile F."/>
            <person name="Van Diepen L."/>
            <person name="Ward N.L."/>
        </authorList>
    </citation>
    <scope>NUCLEOTIDE SEQUENCE [LARGE SCALE GENOMIC DNA]</scope>
    <source>
        <strain evidence="7 8">WL48A</strain>
    </source>
</reference>
<keyword evidence="3 4" id="KW-0326">Glycosidase</keyword>
<dbReference type="RefSeq" id="WP_369206987.1">
    <property type="nucleotide sequence ID" value="NZ_JBFNXQ010000037.1"/>
</dbReference>
<feature type="transmembrane region" description="Helical" evidence="5">
    <location>
        <begin position="20"/>
        <end position="41"/>
    </location>
</feature>
<dbReference type="SUPFAM" id="SSF51445">
    <property type="entry name" value="(Trans)glycosidases"/>
    <property type="match status" value="1"/>
</dbReference>
<keyword evidence="2 4" id="KW-0378">Hydrolase</keyword>
<accession>A0ABV3XFD8</accession>